<sequence>MFQIQLCPLCNFGARFAISKKQTELLGSYIAEPVFVPHEVLCEALCAVGEVLENTAFIDTPRTSDSLNHEYQHISKSHIPDREEGVTDGEYTLFLDGTKPDNLDKNADLCVVPDDRYRPVPNITLNTLGHNDYINAVYISTFGEKDRLILTQSAIVSSAIDFVRLLHDHVIRTVVTFVDEVEPYMPGSNESYLIGPFTATTKPDTQKQVYKESVVQFKYIADYEGFEVRIIRFSKWSKTLDSCNIKDLMSLLISVQESACRRLVVLQCRDGYSQSGLFAVLWCLVERCQRDGEVAVAEIVKMIRRRRKQVITNEAQHRFCH</sequence>
<dbReference type="InterPro" id="IPR003595">
    <property type="entry name" value="Tyr_Pase_cat"/>
</dbReference>
<reference evidence="7" key="2">
    <citation type="submission" date="2020-11" db="EMBL/GenBank/DDBJ databases">
        <authorList>
            <person name="McCartney M.A."/>
            <person name="Auch B."/>
            <person name="Kono T."/>
            <person name="Mallez S."/>
            <person name="Becker A."/>
            <person name="Gohl D.M."/>
            <person name="Silverstein K.A.T."/>
            <person name="Koren S."/>
            <person name="Bechman K.B."/>
            <person name="Herman A."/>
            <person name="Abrahante J.E."/>
            <person name="Garbe J."/>
        </authorList>
    </citation>
    <scope>NUCLEOTIDE SEQUENCE</scope>
    <source>
        <strain evidence="7">Duluth1</strain>
        <tissue evidence="7">Whole animal</tissue>
    </source>
</reference>
<dbReference type="InterPro" id="IPR000242">
    <property type="entry name" value="PTP_cat"/>
</dbReference>
<gene>
    <name evidence="7" type="ORF">DPMN_192763</name>
</gene>
<keyword evidence="4" id="KW-0904">Protein phosphatase</keyword>
<dbReference type="Pfam" id="PF00102">
    <property type="entry name" value="Y_phosphatase"/>
    <property type="match status" value="1"/>
</dbReference>
<evidence type="ECO:0000256" key="3">
    <source>
        <dbReference type="ARBA" id="ARBA00022801"/>
    </source>
</evidence>
<dbReference type="SUPFAM" id="SSF52799">
    <property type="entry name" value="(Phosphotyrosine protein) phosphatases II"/>
    <property type="match status" value="1"/>
</dbReference>
<accession>A0A9D4BEL1</accession>
<dbReference type="PANTHER" id="PTHR19134">
    <property type="entry name" value="RECEPTOR-TYPE TYROSINE-PROTEIN PHOSPHATASE"/>
    <property type="match status" value="1"/>
</dbReference>
<dbReference type="EMBL" id="JAIWYP010000049">
    <property type="protein sequence ID" value="KAH3690939.1"/>
    <property type="molecule type" value="Genomic_DNA"/>
</dbReference>
<dbReference type="GO" id="GO:0004725">
    <property type="term" value="F:protein tyrosine phosphatase activity"/>
    <property type="evidence" value="ECO:0007669"/>
    <property type="project" value="UniProtKB-EC"/>
</dbReference>
<dbReference type="Proteomes" id="UP000828390">
    <property type="component" value="Unassembled WGS sequence"/>
</dbReference>
<dbReference type="AlphaFoldDB" id="A0A9D4BEL1"/>
<evidence type="ECO:0000313" key="7">
    <source>
        <dbReference type="EMBL" id="KAH3690939.1"/>
    </source>
</evidence>
<organism evidence="7 8">
    <name type="scientific">Dreissena polymorpha</name>
    <name type="common">Zebra mussel</name>
    <name type="synonym">Mytilus polymorpha</name>
    <dbReference type="NCBI Taxonomy" id="45954"/>
    <lineage>
        <taxon>Eukaryota</taxon>
        <taxon>Metazoa</taxon>
        <taxon>Spiralia</taxon>
        <taxon>Lophotrochozoa</taxon>
        <taxon>Mollusca</taxon>
        <taxon>Bivalvia</taxon>
        <taxon>Autobranchia</taxon>
        <taxon>Heteroconchia</taxon>
        <taxon>Euheterodonta</taxon>
        <taxon>Imparidentia</taxon>
        <taxon>Neoheterodontei</taxon>
        <taxon>Myida</taxon>
        <taxon>Dreissenoidea</taxon>
        <taxon>Dreissenidae</taxon>
        <taxon>Dreissena</taxon>
    </lineage>
</organism>
<comment type="caution">
    <text evidence="7">The sequence shown here is derived from an EMBL/GenBank/DDBJ whole genome shotgun (WGS) entry which is preliminary data.</text>
</comment>
<dbReference type="InterPro" id="IPR050348">
    <property type="entry name" value="Protein-Tyr_Phosphatase"/>
</dbReference>
<dbReference type="PROSITE" id="PS50055">
    <property type="entry name" value="TYR_PHOSPHATASE_PTP"/>
    <property type="match status" value="1"/>
</dbReference>
<protein>
    <recommendedName>
        <fullName evidence="2">protein-tyrosine-phosphatase</fullName>
        <ecNumber evidence="2">3.1.3.48</ecNumber>
    </recommendedName>
</protein>
<proteinExistence type="inferred from homology"/>
<name>A0A9D4BEL1_DREPO</name>
<evidence type="ECO:0000256" key="2">
    <source>
        <dbReference type="ARBA" id="ARBA00013064"/>
    </source>
</evidence>
<reference evidence="7" key="1">
    <citation type="journal article" date="2019" name="bioRxiv">
        <title>The Genome of the Zebra Mussel, Dreissena polymorpha: A Resource for Invasive Species Research.</title>
        <authorList>
            <person name="McCartney M.A."/>
            <person name="Auch B."/>
            <person name="Kono T."/>
            <person name="Mallez S."/>
            <person name="Zhang Y."/>
            <person name="Obille A."/>
            <person name="Becker A."/>
            <person name="Abrahante J.E."/>
            <person name="Garbe J."/>
            <person name="Badalamenti J.P."/>
            <person name="Herman A."/>
            <person name="Mangelson H."/>
            <person name="Liachko I."/>
            <person name="Sullivan S."/>
            <person name="Sone E.D."/>
            <person name="Koren S."/>
            <person name="Silverstein K.A.T."/>
            <person name="Beckman K.B."/>
            <person name="Gohl D.M."/>
        </authorList>
    </citation>
    <scope>NUCLEOTIDE SEQUENCE</scope>
    <source>
        <strain evidence="7">Duluth1</strain>
        <tissue evidence="7">Whole animal</tissue>
    </source>
</reference>
<keyword evidence="8" id="KW-1185">Reference proteome</keyword>
<feature type="domain" description="Tyrosine specific protein phosphatases" evidence="6">
    <location>
        <begin position="246"/>
        <end position="318"/>
    </location>
</feature>
<dbReference type="PROSITE" id="PS50056">
    <property type="entry name" value="TYR_PHOSPHATASE_2"/>
    <property type="match status" value="1"/>
</dbReference>
<dbReference type="InterPro" id="IPR000387">
    <property type="entry name" value="Tyr_Pase_dom"/>
</dbReference>
<dbReference type="CDD" id="cd00047">
    <property type="entry name" value="PTPc"/>
    <property type="match status" value="1"/>
</dbReference>
<dbReference type="Gene3D" id="3.90.190.10">
    <property type="entry name" value="Protein tyrosine phosphatase superfamily"/>
    <property type="match status" value="1"/>
</dbReference>
<feature type="domain" description="Tyrosine-protein phosphatase" evidence="5">
    <location>
        <begin position="67"/>
        <end position="321"/>
    </location>
</feature>
<comment type="similarity">
    <text evidence="1">Belongs to the protein-tyrosine phosphatase family.</text>
</comment>
<dbReference type="EC" id="3.1.3.48" evidence="2"/>
<evidence type="ECO:0000259" key="5">
    <source>
        <dbReference type="PROSITE" id="PS50055"/>
    </source>
</evidence>
<evidence type="ECO:0000313" key="8">
    <source>
        <dbReference type="Proteomes" id="UP000828390"/>
    </source>
</evidence>
<evidence type="ECO:0000256" key="1">
    <source>
        <dbReference type="ARBA" id="ARBA00009580"/>
    </source>
</evidence>
<evidence type="ECO:0000256" key="4">
    <source>
        <dbReference type="ARBA" id="ARBA00022912"/>
    </source>
</evidence>
<evidence type="ECO:0000259" key="6">
    <source>
        <dbReference type="PROSITE" id="PS50056"/>
    </source>
</evidence>
<dbReference type="PANTHER" id="PTHR19134:SF562">
    <property type="entry name" value="PROTEIN-TYROSINE-PHOSPHATASE"/>
    <property type="match status" value="1"/>
</dbReference>
<keyword evidence="3" id="KW-0378">Hydrolase</keyword>
<dbReference type="InterPro" id="IPR029021">
    <property type="entry name" value="Prot-tyrosine_phosphatase-like"/>
</dbReference>
<dbReference type="SMART" id="SM00404">
    <property type="entry name" value="PTPc_motif"/>
    <property type="match status" value="1"/>
</dbReference>
<dbReference type="SMART" id="SM00194">
    <property type="entry name" value="PTPc"/>
    <property type="match status" value="1"/>
</dbReference>
<dbReference type="PRINTS" id="PR00700">
    <property type="entry name" value="PRTYPHPHTASE"/>
</dbReference>